<accession>A0AAX4JIL5</accession>
<keyword evidence="3" id="KW-1185">Reference proteome</keyword>
<feature type="domain" description="Protein CPL1-like" evidence="1">
    <location>
        <begin position="177"/>
        <end position="240"/>
    </location>
</feature>
<name>A0AAX4JIL5_9TREE</name>
<dbReference type="InterPro" id="IPR048661">
    <property type="entry name" value="CPL1-like"/>
</dbReference>
<dbReference type="Pfam" id="PF21671">
    <property type="entry name" value="CPL1-like"/>
    <property type="match status" value="1"/>
</dbReference>
<dbReference type="PANTHER" id="PTHR35192:SF2">
    <property type="entry name" value="APPLE DOMAIN-CONTAINING PROTEIN"/>
    <property type="match status" value="1"/>
</dbReference>
<dbReference type="GeneID" id="91090831"/>
<dbReference type="InterPro" id="IPR038955">
    <property type="entry name" value="PriA/CPL1_fungi"/>
</dbReference>
<dbReference type="PANTHER" id="PTHR35192">
    <property type="entry name" value="PROTEIN, PUTATIVE-RELATED"/>
    <property type="match status" value="1"/>
</dbReference>
<evidence type="ECO:0000313" key="3">
    <source>
        <dbReference type="Proteomes" id="UP001355207"/>
    </source>
</evidence>
<protein>
    <recommendedName>
        <fullName evidence="1">Protein CPL1-like domain-containing protein</fullName>
    </recommendedName>
</protein>
<proteinExistence type="predicted"/>
<dbReference type="EMBL" id="CP144098">
    <property type="protein sequence ID" value="WWC85297.1"/>
    <property type="molecule type" value="Genomic_DNA"/>
</dbReference>
<evidence type="ECO:0000259" key="1">
    <source>
        <dbReference type="Pfam" id="PF21671"/>
    </source>
</evidence>
<dbReference type="Proteomes" id="UP001355207">
    <property type="component" value="Chromosome 1"/>
</dbReference>
<organism evidence="2 3">
    <name type="scientific">Kwoniella dendrophila CBS 6074</name>
    <dbReference type="NCBI Taxonomy" id="1295534"/>
    <lineage>
        <taxon>Eukaryota</taxon>
        <taxon>Fungi</taxon>
        <taxon>Dikarya</taxon>
        <taxon>Basidiomycota</taxon>
        <taxon>Agaricomycotina</taxon>
        <taxon>Tremellomycetes</taxon>
        <taxon>Tremellales</taxon>
        <taxon>Cryptococcaceae</taxon>
        <taxon>Kwoniella</taxon>
    </lineage>
</organism>
<dbReference type="AlphaFoldDB" id="A0AAX4JIL5"/>
<evidence type="ECO:0000313" key="2">
    <source>
        <dbReference type="EMBL" id="WWC85297.1"/>
    </source>
</evidence>
<sequence length="252" mass="27878">MLQLYNQPGPYSESALFQTEGESPFLRCRSIPRSLDPAYLIADRFCDYPNINVTIIDPPTKWTWAGCWYLQETPLWFQVQSVSSCLESCKSSLYAYSRYNQDLTIDCLCSPSQPPFDLPLNCGYGDPFWYTHPDLPSGFVKRQQQKARLDKEGQLSLGLCPEGSKACKVPGTNGIDFECIDTDSELESCGGCVHGEFSAGNDIYEPQGIDCTSLPGITSGGVSCDQGLCKASACEDRFELVDGICVKNYNEV</sequence>
<reference evidence="2 3" key="1">
    <citation type="submission" date="2024-01" db="EMBL/GenBank/DDBJ databases">
        <title>Comparative genomics of Cryptococcus and Kwoniella reveals pathogenesis evolution and contrasting modes of karyotype evolution via chromosome fusion or intercentromeric recombination.</title>
        <authorList>
            <person name="Coelho M.A."/>
            <person name="David-Palma M."/>
            <person name="Shea T."/>
            <person name="Bowers K."/>
            <person name="McGinley-Smith S."/>
            <person name="Mohammad A.W."/>
            <person name="Gnirke A."/>
            <person name="Yurkov A.M."/>
            <person name="Nowrousian M."/>
            <person name="Sun S."/>
            <person name="Cuomo C.A."/>
            <person name="Heitman J."/>
        </authorList>
    </citation>
    <scope>NUCLEOTIDE SEQUENCE [LARGE SCALE GENOMIC DNA]</scope>
    <source>
        <strain evidence="2 3">CBS 6074</strain>
    </source>
</reference>
<dbReference type="RefSeq" id="XP_066072060.1">
    <property type="nucleotide sequence ID" value="XM_066215963.1"/>
</dbReference>
<gene>
    <name evidence="2" type="ORF">L201_000159</name>
</gene>